<accession>A0AB36DJN5</accession>
<dbReference type="AlphaFoldDB" id="A0AB36DJN5"/>
<evidence type="ECO:0000313" key="2">
    <source>
        <dbReference type="Proteomes" id="UP001296581"/>
    </source>
</evidence>
<protein>
    <submittedName>
        <fullName evidence="1">Uncharacterized protein</fullName>
    </submittedName>
</protein>
<evidence type="ECO:0000313" key="1">
    <source>
        <dbReference type="EMBL" id="NSI66484.1"/>
    </source>
</evidence>
<proteinExistence type="predicted"/>
<organism evidence="1 2">
    <name type="scientific">Mediterraneibacter gnavus</name>
    <name type="common">Ruminococcus gnavus</name>
    <dbReference type="NCBI Taxonomy" id="33038"/>
    <lineage>
        <taxon>Bacteria</taxon>
        <taxon>Bacillati</taxon>
        <taxon>Bacillota</taxon>
        <taxon>Clostridia</taxon>
        <taxon>Lachnospirales</taxon>
        <taxon>Lachnospiraceae</taxon>
        <taxon>Mediterraneibacter</taxon>
    </lineage>
</organism>
<dbReference type="Proteomes" id="UP001296581">
    <property type="component" value="Unassembled WGS sequence"/>
</dbReference>
<gene>
    <name evidence="1" type="ORF">G4981_14670</name>
</gene>
<reference evidence="1" key="1">
    <citation type="journal article" date="2020" name="Cell Host Microbe">
        <title>Functional and Genomic Variation between Human-Derived Isolates of Lachnospiraceae Reveals Inter- and Intra-Species Diversity.</title>
        <authorList>
            <person name="Sorbara M.T."/>
            <person name="Littmann E.R."/>
            <person name="Fontana E."/>
            <person name="Moody T.U."/>
            <person name="Kohout C.E."/>
            <person name="Gjonbalaj M."/>
            <person name="Eaton V."/>
            <person name="Seok R."/>
            <person name="Leiner I.M."/>
            <person name="Pamer E.G."/>
        </authorList>
    </citation>
    <scope>NUCLEOTIDE SEQUENCE</scope>
    <source>
        <strain evidence="1">MSK.11.9</strain>
    </source>
</reference>
<sequence length="60" mass="6864">MAGKSTEKIMENKSTEKIMENKSVEKIMAICKELNLQVKTDLPLEQNTYLSAWHKGTTHI</sequence>
<dbReference type="RefSeq" id="WP_173903762.1">
    <property type="nucleotide sequence ID" value="NZ_JAAIRY010000041.1"/>
</dbReference>
<comment type="caution">
    <text evidence="1">The sequence shown here is derived from an EMBL/GenBank/DDBJ whole genome shotgun (WGS) entry which is preliminary data.</text>
</comment>
<dbReference type="EMBL" id="JAAIRY010000041">
    <property type="protein sequence ID" value="NSI66484.1"/>
    <property type="molecule type" value="Genomic_DNA"/>
</dbReference>
<reference evidence="1" key="2">
    <citation type="submission" date="2020-02" db="EMBL/GenBank/DDBJ databases">
        <authorList>
            <person name="Littmann E."/>
            <person name="Sorbara M."/>
        </authorList>
    </citation>
    <scope>NUCLEOTIDE SEQUENCE</scope>
    <source>
        <strain evidence="1">MSK.11.9</strain>
    </source>
</reference>
<name>A0AB36DJN5_MEDGN</name>